<comment type="caution">
    <text evidence="1">The sequence shown here is derived from an EMBL/GenBank/DDBJ whole genome shotgun (WGS) entry which is preliminary data.</text>
</comment>
<name>A0A8X6PP20_NEPPI</name>
<gene>
    <name evidence="1" type="ORF">NPIL_262171</name>
</gene>
<dbReference type="AlphaFoldDB" id="A0A8X6PP20"/>
<sequence>MERYLIFKGKNTWKMFLIHNAFQVPPRDSGQGTRRPSHGKFTINYSNVCEMLMQDILVPTSDVWSCTILHENTRIDTIYLLPLRYHKVLQHIPDP</sequence>
<accession>A0A8X6PP20</accession>
<keyword evidence="2" id="KW-1185">Reference proteome</keyword>
<evidence type="ECO:0000313" key="1">
    <source>
        <dbReference type="EMBL" id="GFT74589.1"/>
    </source>
</evidence>
<proteinExistence type="predicted"/>
<dbReference type="Proteomes" id="UP000887013">
    <property type="component" value="Unassembled WGS sequence"/>
</dbReference>
<reference evidence="1" key="1">
    <citation type="submission" date="2020-08" db="EMBL/GenBank/DDBJ databases">
        <title>Multicomponent nature underlies the extraordinary mechanical properties of spider dragline silk.</title>
        <authorList>
            <person name="Kono N."/>
            <person name="Nakamura H."/>
            <person name="Mori M."/>
            <person name="Yoshida Y."/>
            <person name="Ohtoshi R."/>
            <person name="Malay A.D."/>
            <person name="Moran D.A.P."/>
            <person name="Tomita M."/>
            <person name="Numata K."/>
            <person name="Arakawa K."/>
        </authorList>
    </citation>
    <scope>NUCLEOTIDE SEQUENCE</scope>
</reference>
<organism evidence="1 2">
    <name type="scientific">Nephila pilipes</name>
    <name type="common">Giant wood spider</name>
    <name type="synonym">Nephila maculata</name>
    <dbReference type="NCBI Taxonomy" id="299642"/>
    <lineage>
        <taxon>Eukaryota</taxon>
        <taxon>Metazoa</taxon>
        <taxon>Ecdysozoa</taxon>
        <taxon>Arthropoda</taxon>
        <taxon>Chelicerata</taxon>
        <taxon>Arachnida</taxon>
        <taxon>Araneae</taxon>
        <taxon>Araneomorphae</taxon>
        <taxon>Entelegynae</taxon>
        <taxon>Araneoidea</taxon>
        <taxon>Nephilidae</taxon>
        <taxon>Nephila</taxon>
    </lineage>
</organism>
<protein>
    <submittedName>
        <fullName evidence="1">Uncharacterized protein</fullName>
    </submittedName>
</protein>
<evidence type="ECO:0000313" key="2">
    <source>
        <dbReference type="Proteomes" id="UP000887013"/>
    </source>
</evidence>
<dbReference type="EMBL" id="BMAW01021764">
    <property type="protein sequence ID" value="GFT74589.1"/>
    <property type="molecule type" value="Genomic_DNA"/>
</dbReference>